<evidence type="ECO:0000256" key="4">
    <source>
        <dbReference type="ARBA" id="ARBA00022692"/>
    </source>
</evidence>
<evidence type="ECO:0000256" key="6">
    <source>
        <dbReference type="ARBA" id="ARBA00023136"/>
    </source>
</evidence>
<comment type="subcellular location">
    <subcellularLocation>
        <location evidence="1 8">Cell membrane</location>
        <topology evidence="1 8">Multi-pass membrane protein</topology>
    </subcellularLocation>
</comment>
<feature type="domain" description="ABC transmembrane type-1" evidence="9">
    <location>
        <begin position="99"/>
        <end position="305"/>
    </location>
</feature>
<feature type="transmembrane region" description="Helical" evidence="8">
    <location>
        <begin position="138"/>
        <end position="163"/>
    </location>
</feature>
<dbReference type="InterPro" id="IPR000515">
    <property type="entry name" value="MetI-like"/>
</dbReference>
<dbReference type="AlphaFoldDB" id="A0A2K8KS41"/>
<proteinExistence type="inferred from homology"/>
<dbReference type="PANTHER" id="PTHR43163:SF6">
    <property type="entry name" value="DIPEPTIDE TRANSPORT SYSTEM PERMEASE PROTEIN DPPB-RELATED"/>
    <property type="match status" value="1"/>
</dbReference>
<feature type="transmembrane region" description="Helical" evidence="8">
    <location>
        <begin position="105"/>
        <end position="126"/>
    </location>
</feature>
<dbReference type="PROSITE" id="PS50928">
    <property type="entry name" value="ABC_TM1"/>
    <property type="match status" value="1"/>
</dbReference>
<dbReference type="OrthoDB" id="9805855at2"/>
<dbReference type="SUPFAM" id="SSF161098">
    <property type="entry name" value="MetI-like"/>
    <property type="match status" value="1"/>
</dbReference>
<feature type="transmembrane region" description="Helical" evidence="8">
    <location>
        <begin position="239"/>
        <end position="266"/>
    </location>
</feature>
<evidence type="ECO:0000256" key="8">
    <source>
        <dbReference type="RuleBase" id="RU363032"/>
    </source>
</evidence>
<organism evidence="10 11">
    <name type="scientific">Reinekea forsetii</name>
    <dbReference type="NCBI Taxonomy" id="1336806"/>
    <lineage>
        <taxon>Bacteria</taxon>
        <taxon>Pseudomonadati</taxon>
        <taxon>Pseudomonadota</taxon>
        <taxon>Gammaproteobacteria</taxon>
        <taxon>Oceanospirillales</taxon>
        <taxon>Saccharospirillaceae</taxon>
        <taxon>Reinekea</taxon>
    </lineage>
</organism>
<dbReference type="Gene3D" id="1.10.3720.10">
    <property type="entry name" value="MetI-like"/>
    <property type="match status" value="1"/>
</dbReference>
<name>A0A2K8KS41_9GAMM</name>
<sequence length="319" mass="35445">MLTFIIRRLLIVFPMLIIISFLVYLGLELTPGDAVSHMINPEIANQISPEQLLALRENLGLNKPFIERYFIWLSHVLRGDFGHSLSGGVAISEIVFDRLPATLELSFVAIVFSTIFGCVLGIFGALNKGTWTDSTLSVTGMLGISIPEFFFGLVAILLFALHLHWLPVGGRLLPGYDSFFDRIPHLVLPGLVMSLMMTAGVMRYSRSAMLDSLSREFIRTARAKGLSEWRINFIHGFRVALTPVVVLIGFRLPIMIGGSVIIEQVFQWPGIGNEFVFAVRGQDYPLVMMIALLSVFAVLISSLVIDVLTALIDPRIRLN</sequence>
<dbReference type="CDD" id="cd06261">
    <property type="entry name" value="TM_PBP2"/>
    <property type="match status" value="1"/>
</dbReference>
<dbReference type="GO" id="GO:0055085">
    <property type="term" value="P:transmembrane transport"/>
    <property type="evidence" value="ECO:0007669"/>
    <property type="project" value="InterPro"/>
</dbReference>
<evidence type="ECO:0000256" key="5">
    <source>
        <dbReference type="ARBA" id="ARBA00022989"/>
    </source>
</evidence>
<keyword evidence="11" id="KW-1185">Reference proteome</keyword>
<feature type="transmembrane region" description="Helical" evidence="8">
    <location>
        <begin position="286"/>
        <end position="312"/>
    </location>
</feature>
<keyword evidence="3" id="KW-1003">Cell membrane</keyword>
<keyword evidence="2 8" id="KW-0813">Transport</keyword>
<evidence type="ECO:0000256" key="7">
    <source>
        <dbReference type="ARBA" id="ARBA00024202"/>
    </source>
</evidence>
<evidence type="ECO:0000313" key="11">
    <source>
        <dbReference type="Proteomes" id="UP000229757"/>
    </source>
</evidence>
<keyword evidence="6 8" id="KW-0472">Membrane</keyword>
<dbReference type="KEGG" id="rfo:REIFOR_02425"/>
<dbReference type="PANTHER" id="PTHR43163">
    <property type="entry name" value="DIPEPTIDE TRANSPORT SYSTEM PERMEASE PROTEIN DPPB-RELATED"/>
    <property type="match status" value="1"/>
</dbReference>
<dbReference type="GO" id="GO:0005886">
    <property type="term" value="C:plasma membrane"/>
    <property type="evidence" value="ECO:0007669"/>
    <property type="project" value="UniProtKB-SubCell"/>
</dbReference>
<evidence type="ECO:0000313" key="10">
    <source>
        <dbReference type="EMBL" id="ATX77550.1"/>
    </source>
</evidence>
<dbReference type="InterPro" id="IPR035906">
    <property type="entry name" value="MetI-like_sf"/>
</dbReference>
<feature type="transmembrane region" description="Helical" evidence="8">
    <location>
        <begin position="9"/>
        <end position="27"/>
    </location>
</feature>
<dbReference type="InterPro" id="IPR045621">
    <property type="entry name" value="BPD_transp_1_N"/>
</dbReference>
<gene>
    <name evidence="10" type="ORF">REIFOR_02425</name>
</gene>
<dbReference type="Pfam" id="PF00528">
    <property type="entry name" value="BPD_transp_1"/>
    <property type="match status" value="1"/>
</dbReference>
<evidence type="ECO:0000256" key="2">
    <source>
        <dbReference type="ARBA" id="ARBA00022448"/>
    </source>
</evidence>
<evidence type="ECO:0000256" key="1">
    <source>
        <dbReference type="ARBA" id="ARBA00004651"/>
    </source>
</evidence>
<evidence type="ECO:0000259" key="9">
    <source>
        <dbReference type="PROSITE" id="PS50928"/>
    </source>
</evidence>
<accession>A0A2K8KS41</accession>
<protein>
    <submittedName>
        <fullName evidence="10">Oligopeptide ABC transporter permease</fullName>
    </submittedName>
</protein>
<comment type="similarity">
    <text evidence="7">Belongs to the binding-protein-dependent transport system permease family. OppBC subfamily.</text>
</comment>
<evidence type="ECO:0000256" key="3">
    <source>
        <dbReference type="ARBA" id="ARBA00022475"/>
    </source>
</evidence>
<feature type="transmembrane region" description="Helical" evidence="8">
    <location>
        <begin position="183"/>
        <end position="205"/>
    </location>
</feature>
<dbReference type="Proteomes" id="UP000229757">
    <property type="component" value="Chromosome"/>
</dbReference>
<keyword evidence="4 8" id="KW-0812">Transmembrane</keyword>
<dbReference type="RefSeq" id="WP_100257801.1">
    <property type="nucleotide sequence ID" value="NZ_CP011797.1"/>
</dbReference>
<dbReference type="Pfam" id="PF19300">
    <property type="entry name" value="BPD_transp_1_N"/>
    <property type="match status" value="1"/>
</dbReference>
<dbReference type="EMBL" id="CP011797">
    <property type="protein sequence ID" value="ATX77550.1"/>
    <property type="molecule type" value="Genomic_DNA"/>
</dbReference>
<keyword evidence="5 8" id="KW-1133">Transmembrane helix</keyword>
<reference evidence="10 11" key="1">
    <citation type="journal article" date="2017" name="Environ. Microbiol.">
        <title>Genomic and physiological analyses of 'Reinekea forsetii' reveal a versatile opportunistic lifestyle during spring algae blooms.</title>
        <authorList>
            <person name="Avci B."/>
            <person name="Hahnke R.L."/>
            <person name="Chafee M."/>
            <person name="Fischer T."/>
            <person name="Gruber-Vodicka H."/>
            <person name="Tegetmeyer H.E."/>
            <person name="Harder J."/>
            <person name="Fuchs B.M."/>
            <person name="Amann R.I."/>
            <person name="Teeling H."/>
        </authorList>
    </citation>
    <scope>NUCLEOTIDE SEQUENCE [LARGE SCALE GENOMIC DNA]</scope>
    <source>
        <strain evidence="10 11">Hel1_31_D35</strain>
    </source>
</reference>